<dbReference type="InterPro" id="IPR017926">
    <property type="entry name" value="GATASE"/>
</dbReference>
<dbReference type="OrthoDB" id="9804328at2"/>
<evidence type="ECO:0000313" key="4">
    <source>
        <dbReference type="Proteomes" id="UP000245133"/>
    </source>
</evidence>
<dbReference type="PRINTS" id="PR00096">
    <property type="entry name" value="GATASE"/>
</dbReference>
<accession>A0A2P2E337</accession>
<keyword evidence="1" id="KW-0315">Glutamine amidotransferase</keyword>
<proteinExistence type="predicted"/>
<dbReference type="GO" id="GO:0000162">
    <property type="term" value="P:L-tryptophan biosynthetic process"/>
    <property type="evidence" value="ECO:0007669"/>
    <property type="project" value="TreeGrafter"/>
</dbReference>
<name>A0A2P2E337_9LEPT</name>
<sequence>MILLIDNYDSFTYILYQYISEFIQVQVIKNDDPLPPLETVSAVVLSPGPGLPKSSGLLMQHIQALLGKKPLLGVCLGHQAIAEAFGAHLEQSREIFHGRVSKIQHAGNEIFKGIPNPIQVNRYHSWIVSKNNFPKELKITAETEDGFIMGFSSMNLENVYGIQFHPESILTEYGKEMIGNFCELVSK</sequence>
<evidence type="ECO:0000259" key="2">
    <source>
        <dbReference type="Pfam" id="PF00117"/>
    </source>
</evidence>
<keyword evidence="4" id="KW-1185">Reference proteome</keyword>
<dbReference type="GO" id="GO:0005829">
    <property type="term" value="C:cytosol"/>
    <property type="evidence" value="ECO:0007669"/>
    <property type="project" value="TreeGrafter"/>
</dbReference>
<gene>
    <name evidence="3" type="primary">trpG</name>
    <name evidence="3" type="ORF">LPTSP4_28190</name>
</gene>
<dbReference type="NCBIfam" id="TIGR00566">
    <property type="entry name" value="trpG_papA"/>
    <property type="match status" value="1"/>
</dbReference>
<comment type="caution">
    <text evidence="3">The sequence shown here is derived from an EMBL/GenBank/DDBJ whole genome shotgun (WGS) entry which is preliminary data.</text>
</comment>
<dbReference type="EMBL" id="BFBB01000008">
    <property type="protein sequence ID" value="GBF51287.1"/>
    <property type="molecule type" value="Genomic_DNA"/>
</dbReference>
<protein>
    <submittedName>
        <fullName evidence="3">Anthranilate synthase component II</fullName>
    </submittedName>
</protein>
<dbReference type="RefSeq" id="WP_108977642.1">
    <property type="nucleotide sequence ID" value="NZ_BFBB01000008.1"/>
</dbReference>
<evidence type="ECO:0000313" key="3">
    <source>
        <dbReference type="EMBL" id="GBF51287.1"/>
    </source>
</evidence>
<dbReference type="Pfam" id="PF00117">
    <property type="entry name" value="GATase"/>
    <property type="match status" value="1"/>
</dbReference>
<evidence type="ECO:0000256" key="1">
    <source>
        <dbReference type="ARBA" id="ARBA00022962"/>
    </source>
</evidence>
<dbReference type="Gene3D" id="3.40.50.880">
    <property type="match status" value="1"/>
</dbReference>
<reference evidence="3 4" key="1">
    <citation type="submission" date="2018-02" db="EMBL/GenBank/DDBJ databases">
        <title>Novel Leptospira species isolated from soil and water in Japan.</title>
        <authorList>
            <person name="Nakao R."/>
            <person name="Masuzawa T."/>
        </authorList>
    </citation>
    <scope>NUCLEOTIDE SEQUENCE [LARGE SCALE GENOMIC DNA]</scope>
    <source>
        <strain evidence="3 4">YH101</strain>
    </source>
</reference>
<feature type="domain" description="Glutamine amidotransferase" evidence="2">
    <location>
        <begin position="3"/>
        <end position="182"/>
    </location>
</feature>
<dbReference type="PRINTS" id="PR00099">
    <property type="entry name" value="CPSGATASE"/>
</dbReference>
<dbReference type="AlphaFoldDB" id="A0A2P2E337"/>
<dbReference type="InterPro" id="IPR029062">
    <property type="entry name" value="Class_I_gatase-like"/>
</dbReference>
<dbReference type="PRINTS" id="PR00097">
    <property type="entry name" value="ANTSNTHASEII"/>
</dbReference>
<dbReference type="PANTHER" id="PTHR43418:SF4">
    <property type="entry name" value="MULTIFUNCTIONAL TRYPTOPHAN BIOSYNTHESIS PROTEIN"/>
    <property type="match status" value="1"/>
</dbReference>
<dbReference type="SUPFAM" id="SSF52317">
    <property type="entry name" value="Class I glutamine amidotransferase-like"/>
    <property type="match status" value="1"/>
</dbReference>
<dbReference type="CDD" id="cd01743">
    <property type="entry name" value="GATase1_Anthranilate_Synthase"/>
    <property type="match status" value="1"/>
</dbReference>
<dbReference type="GO" id="GO:0004049">
    <property type="term" value="F:anthranilate synthase activity"/>
    <property type="evidence" value="ECO:0007669"/>
    <property type="project" value="TreeGrafter"/>
</dbReference>
<dbReference type="InterPro" id="IPR050472">
    <property type="entry name" value="Anth_synth/Amidotransfase"/>
</dbReference>
<dbReference type="Proteomes" id="UP000245133">
    <property type="component" value="Unassembled WGS sequence"/>
</dbReference>
<dbReference type="FunFam" id="3.40.50.880:FF:000003">
    <property type="entry name" value="Anthranilate synthase component II"/>
    <property type="match status" value="1"/>
</dbReference>
<dbReference type="PANTHER" id="PTHR43418">
    <property type="entry name" value="MULTIFUNCTIONAL TRYPTOPHAN BIOSYNTHESIS PROTEIN-RELATED"/>
    <property type="match status" value="1"/>
</dbReference>
<dbReference type="InterPro" id="IPR006221">
    <property type="entry name" value="TrpG/PapA_dom"/>
</dbReference>
<dbReference type="PROSITE" id="PS51273">
    <property type="entry name" value="GATASE_TYPE_1"/>
    <property type="match status" value="1"/>
</dbReference>
<organism evidence="3 4">
    <name type="scientific">Leptospira ryugenii</name>
    <dbReference type="NCBI Taxonomy" id="1917863"/>
    <lineage>
        <taxon>Bacteria</taxon>
        <taxon>Pseudomonadati</taxon>
        <taxon>Spirochaetota</taxon>
        <taxon>Spirochaetia</taxon>
        <taxon>Leptospirales</taxon>
        <taxon>Leptospiraceae</taxon>
        <taxon>Leptospira</taxon>
    </lineage>
</organism>